<evidence type="ECO:0000313" key="2">
    <source>
        <dbReference type="Proteomes" id="UP000027586"/>
    </source>
</evidence>
<comment type="caution">
    <text evidence="1">The sequence shown here is derived from an EMBL/GenBank/DDBJ whole genome shotgun (WGS) entry which is preliminary data.</text>
</comment>
<proteinExistence type="predicted"/>
<keyword evidence="2" id="KW-1185">Reference proteome</keyword>
<evidence type="ECO:0000313" key="1">
    <source>
        <dbReference type="EMBL" id="CDH58290.1"/>
    </source>
</evidence>
<gene>
    <name evidence="1" type="ORF">LCOR_09156.1</name>
</gene>
<sequence>MCQSVKQDLVRIFMDKLATIDINVDDKHSFPLMIRGINDNGKADSSCRDHDTVPLLLLAALLKLDRSIDLASSRHWIIPSGHYVVRKKHSIGLLS</sequence>
<name>A0A068S8F3_9FUNG</name>
<dbReference type="EMBL" id="CBTN010000055">
    <property type="protein sequence ID" value="CDH58290.1"/>
    <property type="molecule type" value="Genomic_DNA"/>
</dbReference>
<dbReference type="Proteomes" id="UP000027586">
    <property type="component" value="Unassembled WGS sequence"/>
</dbReference>
<dbReference type="AlphaFoldDB" id="A0A068S8F3"/>
<organism evidence="1 2">
    <name type="scientific">Lichtheimia corymbifera JMRC:FSU:9682</name>
    <dbReference type="NCBI Taxonomy" id="1263082"/>
    <lineage>
        <taxon>Eukaryota</taxon>
        <taxon>Fungi</taxon>
        <taxon>Fungi incertae sedis</taxon>
        <taxon>Mucoromycota</taxon>
        <taxon>Mucoromycotina</taxon>
        <taxon>Mucoromycetes</taxon>
        <taxon>Mucorales</taxon>
        <taxon>Lichtheimiaceae</taxon>
        <taxon>Lichtheimia</taxon>
    </lineage>
</organism>
<protein>
    <submittedName>
        <fullName evidence="1">Uncharacterized protein</fullName>
    </submittedName>
</protein>
<dbReference type="VEuPathDB" id="FungiDB:LCOR_09156.1"/>
<accession>A0A068S8F3</accession>
<reference evidence="1" key="1">
    <citation type="submission" date="2013-08" db="EMBL/GenBank/DDBJ databases">
        <title>Gene expansion shapes genome architecture in the human pathogen Lichtheimia corymbifera: an evolutionary genomics analysis in the ancient terrestrial Mucorales (Mucoromycotina).</title>
        <authorList>
            <person name="Schwartze V.U."/>
            <person name="Winter S."/>
            <person name="Shelest E."/>
            <person name="Marcet-Houben M."/>
            <person name="Horn F."/>
            <person name="Wehner S."/>
            <person name="Hoffmann K."/>
            <person name="Riege K."/>
            <person name="Sammeth M."/>
            <person name="Nowrousian M."/>
            <person name="Valiante V."/>
            <person name="Linde J."/>
            <person name="Jacobsen I.D."/>
            <person name="Marz M."/>
            <person name="Brakhage A.A."/>
            <person name="Gabaldon T."/>
            <person name="Bocker S."/>
            <person name="Voigt K."/>
        </authorList>
    </citation>
    <scope>NUCLEOTIDE SEQUENCE [LARGE SCALE GENOMIC DNA]</scope>
    <source>
        <strain evidence="1">FSU 9682</strain>
    </source>
</reference>